<dbReference type="EMBL" id="PGEM01000126">
    <property type="protein sequence ID" value="PPJ62354.1"/>
    <property type="molecule type" value="Genomic_DNA"/>
</dbReference>
<keyword evidence="2" id="KW-0229">DNA integration</keyword>
<dbReference type="AlphaFoldDB" id="A0A2S6CRE8"/>
<keyword evidence="3" id="KW-0238">DNA-binding</keyword>
<organism evidence="6 7">
    <name type="scientific">Cuspidothrix issatschenkoi CHARLIE-1</name>
    <dbReference type="NCBI Taxonomy" id="2052836"/>
    <lineage>
        <taxon>Bacteria</taxon>
        <taxon>Bacillati</taxon>
        <taxon>Cyanobacteriota</taxon>
        <taxon>Cyanophyceae</taxon>
        <taxon>Nostocales</taxon>
        <taxon>Aphanizomenonaceae</taxon>
        <taxon>Cuspidothrix</taxon>
    </lineage>
</organism>
<evidence type="ECO:0000256" key="2">
    <source>
        <dbReference type="ARBA" id="ARBA00022908"/>
    </source>
</evidence>
<dbReference type="InterPro" id="IPR013762">
    <property type="entry name" value="Integrase-like_cat_sf"/>
</dbReference>
<protein>
    <submittedName>
        <fullName evidence="6">Site-specific integrase</fullName>
    </submittedName>
</protein>
<dbReference type="InterPro" id="IPR022000">
    <property type="entry name" value="Min27-like_integrase_DNA_bind"/>
</dbReference>
<keyword evidence="7" id="KW-1185">Reference proteome</keyword>
<dbReference type="InterPro" id="IPR050808">
    <property type="entry name" value="Phage_Integrase"/>
</dbReference>
<sequence>MKIGIETLEGRLRLRFPRALFAGSQKYLSLNLADTAENKLLAEMKARQIELDIIAGYFDPTLAKYKPDYESAKKEKIYTLLDLWCEYVKFKSSQVEQSTVMRDYALIEKRIKALPTSDIKDAVLIRNHLLSNYSAETTKRTIKQLNACCNWAITSGLLESNPFKDLSKTIKTKRKNNTILTFSQEEIAIIIDAFASNKYCPKYSPLAHSYYTNYIRLLFCTGCRPEEAVALKWKHISSTHITFAEAVPSDVRIRKDTKTHQIRLFPINSQLRELLNDIGYEEAEKLLFYNRNGRELNTHNFLNRVWKPVLTNLVNDKLIRYYLPQYNCRHTFITLCLEAGISVKQVADMVGNSPEVIYKHYSGVIKHLEVPEIFYK</sequence>
<evidence type="ECO:0000313" key="6">
    <source>
        <dbReference type="EMBL" id="PPJ62354.1"/>
    </source>
</evidence>
<dbReference type="Pfam" id="PF00589">
    <property type="entry name" value="Phage_integrase"/>
    <property type="match status" value="1"/>
</dbReference>
<dbReference type="InterPro" id="IPR011010">
    <property type="entry name" value="DNA_brk_join_enz"/>
</dbReference>
<gene>
    <name evidence="6" type="ORF">CUN59_16055</name>
</gene>
<dbReference type="Gene3D" id="1.10.150.130">
    <property type="match status" value="1"/>
</dbReference>
<comment type="caution">
    <text evidence="6">The sequence shown here is derived from an EMBL/GenBank/DDBJ whole genome shotgun (WGS) entry which is preliminary data.</text>
</comment>
<dbReference type="Pfam" id="PF12167">
    <property type="entry name" value="Arm-DNA-bind_2"/>
    <property type="match status" value="1"/>
</dbReference>
<dbReference type="PROSITE" id="PS51898">
    <property type="entry name" value="TYR_RECOMBINASE"/>
    <property type="match status" value="1"/>
</dbReference>
<dbReference type="GO" id="GO:0015074">
    <property type="term" value="P:DNA integration"/>
    <property type="evidence" value="ECO:0007669"/>
    <property type="project" value="UniProtKB-KW"/>
</dbReference>
<dbReference type="Gene3D" id="1.10.443.10">
    <property type="entry name" value="Intergrase catalytic core"/>
    <property type="match status" value="1"/>
</dbReference>
<dbReference type="PANTHER" id="PTHR30629:SF2">
    <property type="entry name" value="PROPHAGE INTEGRASE INTS-RELATED"/>
    <property type="match status" value="1"/>
</dbReference>
<dbReference type="SUPFAM" id="SSF56349">
    <property type="entry name" value="DNA breaking-rejoining enzymes"/>
    <property type="match status" value="1"/>
</dbReference>
<accession>A0A2S6CRE8</accession>
<dbReference type="RefSeq" id="WP_104388783.1">
    <property type="nucleotide sequence ID" value="NZ_PGEM01000126.1"/>
</dbReference>
<evidence type="ECO:0000256" key="1">
    <source>
        <dbReference type="ARBA" id="ARBA00008857"/>
    </source>
</evidence>
<evidence type="ECO:0000256" key="4">
    <source>
        <dbReference type="ARBA" id="ARBA00023172"/>
    </source>
</evidence>
<proteinExistence type="inferred from homology"/>
<reference evidence="6 7" key="1">
    <citation type="submission" date="2018-02" db="EMBL/GenBank/DDBJ databases">
        <title>Discovery of a pederin family compound in a non-symbiotic bloom-forming cyanobacterium.</title>
        <authorList>
            <person name="Kust A."/>
            <person name="Mares J."/>
            <person name="Jokela J."/>
            <person name="Urajova P."/>
            <person name="Hajek J."/>
            <person name="Saurav K."/>
            <person name="Voracova K."/>
            <person name="Fewer D.P."/>
            <person name="Haapaniemi E."/>
            <person name="Permi P."/>
            <person name="Rehakova K."/>
            <person name="Sivonen K."/>
            <person name="Hrouzek P."/>
        </authorList>
    </citation>
    <scope>NUCLEOTIDE SEQUENCE [LARGE SCALE GENOMIC DNA]</scope>
    <source>
        <strain evidence="6 7">CHARLIE-1</strain>
    </source>
</reference>
<comment type="similarity">
    <text evidence="1">Belongs to the 'phage' integrase family.</text>
</comment>
<feature type="domain" description="Tyr recombinase" evidence="5">
    <location>
        <begin position="175"/>
        <end position="376"/>
    </location>
</feature>
<evidence type="ECO:0000259" key="5">
    <source>
        <dbReference type="PROSITE" id="PS51898"/>
    </source>
</evidence>
<dbReference type="GO" id="GO:0006310">
    <property type="term" value="P:DNA recombination"/>
    <property type="evidence" value="ECO:0007669"/>
    <property type="project" value="UniProtKB-KW"/>
</dbReference>
<evidence type="ECO:0000313" key="7">
    <source>
        <dbReference type="Proteomes" id="UP000239589"/>
    </source>
</evidence>
<keyword evidence="4" id="KW-0233">DNA recombination</keyword>
<evidence type="ECO:0000256" key="3">
    <source>
        <dbReference type="ARBA" id="ARBA00023125"/>
    </source>
</evidence>
<dbReference type="Proteomes" id="UP000239589">
    <property type="component" value="Unassembled WGS sequence"/>
</dbReference>
<dbReference type="OrthoDB" id="530235at2"/>
<dbReference type="InterPro" id="IPR002104">
    <property type="entry name" value="Integrase_catalytic"/>
</dbReference>
<dbReference type="InterPro" id="IPR010998">
    <property type="entry name" value="Integrase_recombinase_N"/>
</dbReference>
<name>A0A2S6CRE8_9CYAN</name>
<dbReference type="PANTHER" id="PTHR30629">
    <property type="entry name" value="PROPHAGE INTEGRASE"/>
    <property type="match status" value="1"/>
</dbReference>
<dbReference type="GO" id="GO:0003677">
    <property type="term" value="F:DNA binding"/>
    <property type="evidence" value="ECO:0007669"/>
    <property type="project" value="UniProtKB-KW"/>
</dbReference>